<reference evidence="1" key="1">
    <citation type="submission" date="2023-07" db="EMBL/GenBank/DDBJ databases">
        <authorList>
            <person name="Kim M.K."/>
        </authorList>
    </citation>
    <scope>NUCLEOTIDE SEQUENCE</scope>
    <source>
        <strain evidence="1">ASUV-10-1</strain>
    </source>
</reference>
<sequence length="57" mass="6031">MVATHHLVEIVKASTPARPEHPILFTLDAGIGNSINYYYLGQAWGAVLLAKGGAPPC</sequence>
<evidence type="ECO:0000313" key="2">
    <source>
        <dbReference type="Proteomes" id="UP001176429"/>
    </source>
</evidence>
<proteinExistence type="predicted"/>
<comment type="caution">
    <text evidence="1">The sequence shown here is derived from an EMBL/GenBank/DDBJ whole genome shotgun (WGS) entry which is preliminary data.</text>
</comment>
<evidence type="ECO:0000313" key="1">
    <source>
        <dbReference type="EMBL" id="MDO7876017.1"/>
    </source>
</evidence>
<accession>A0ABT9BCT7</accession>
<dbReference type="RefSeq" id="WP_305007349.1">
    <property type="nucleotide sequence ID" value="NZ_JAUQSY010000009.1"/>
</dbReference>
<name>A0ABT9BCT7_9BACT</name>
<gene>
    <name evidence="1" type="ORF">Q5H93_14835</name>
</gene>
<dbReference type="EMBL" id="JAUQSY010000009">
    <property type="protein sequence ID" value="MDO7876017.1"/>
    <property type="molecule type" value="Genomic_DNA"/>
</dbReference>
<protein>
    <submittedName>
        <fullName evidence="1">Uncharacterized protein</fullName>
    </submittedName>
</protein>
<organism evidence="1 2">
    <name type="scientific">Hymenobacter aranciens</name>
    <dbReference type="NCBI Taxonomy" id="3063996"/>
    <lineage>
        <taxon>Bacteria</taxon>
        <taxon>Pseudomonadati</taxon>
        <taxon>Bacteroidota</taxon>
        <taxon>Cytophagia</taxon>
        <taxon>Cytophagales</taxon>
        <taxon>Hymenobacteraceae</taxon>
        <taxon>Hymenobacter</taxon>
    </lineage>
</organism>
<keyword evidence="2" id="KW-1185">Reference proteome</keyword>
<dbReference type="Proteomes" id="UP001176429">
    <property type="component" value="Unassembled WGS sequence"/>
</dbReference>